<dbReference type="AlphaFoldDB" id="A0A7M7PJG6"/>
<dbReference type="OMA" id="FECGLRW"/>
<dbReference type="RefSeq" id="XP_030851614.1">
    <property type="nucleotide sequence ID" value="XM_030995754.1"/>
</dbReference>
<dbReference type="PANTHER" id="PTHR12242">
    <property type="entry name" value="OS02G0130600 PROTEIN-RELATED"/>
    <property type="match status" value="1"/>
</dbReference>
<feature type="transmembrane region" description="Helical" evidence="1">
    <location>
        <begin position="147"/>
        <end position="169"/>
    </location>
</feature>
<keyword evidence="1" id="KW-1133">Transmembrane helix</keyword>
<dbReference type="GeneID" id="105438301"/>
<proteinExistence type="predicted"/>
<dbReference type="PANTHER" id="PTHR12242:SF49">
    <property type="entry name" value="HEADBUTT, ISOFORM E"/>
    <property type="match status" value="1"/>
</dbReference>
<feature type="transmembrane region" description="Helical" evidence="1">
    <location>
        <begin position="208"/>
        <end position="232"/>
    </location>
</feature>
<evidence type="ECO:0000313" key="2">
    <source>
        <dbReference type="EnsemblMetazoa" id="XP_030851614"/>
    </source>
</evidence>
<feature type="transmembrane region" description="Helical" evidence="1">
    <location>
        <begin position="181"/>
        <end position="202"/>
    </location>
</feature>
<dbReference type="EnsemblMetazoa" id="XM_030995754">
    <property type="protein sequence ID" value="XP_030851614"/>
    <property type="gene ID" value="LOC105438301"/>
</dbReference>
<reference evidence="3" key="1">
    <citation type="submission" date="2015-02" db="EMBL/GenBank/DDBJ databases">
        <title>Genome sequencing for Strongylocentrotus purpuratus.</title>
        <authorList>
            <person name="Murali S."/>
            <person name="Liu Y."/>
            <person name="Vee V."/>
            <person name="English A."/>
            <person name="Wang M."/>
            <person name="Skinner E."/>
            <person name="Han Y."/>
            <person name="Muzny D.M."/>
            <person name="Worley K.C."/>
            <person name="Gibbs R.A."/>
        </authorList>
    </citation>
    <scope>NUCLEOTIDE SEQUENCE</scope>
</reference>
<sequence>MMVACCYKSSFECGLRWESCRDFTRTQWLLPRWLFVFYRLVAFIYTWGFQIYDWLVYLRPDSYAFVTNWTYLLLALYVLVATGNLITDVVLDARGRPIKETSTLALRYTVQWIFYDVLVMWSLIVAIVYWGFLFRENADIGEWVSDISIHLLPAVFSVIELTITATPCLYKHIVYPITYGLMYLTFSVIYWATGSGITYFFLDYGENPVYAVIAVLGLTVANFVIYTVVWALTKLRQWIAKKTNGCRCGRRAGYDIEGNPVNQRVTNSERNEGNETHIF</sequence>
<dbReference type="Proteomes" id="UP000007110">
    <property type="component" value="Unassembled WGS sequence"/>
</dbReference>
<protein>
    <submittedName>
        <fullName evidence="2">Uncharacterized protein</fullName>
    </submittedName>
</protein>
<feature type="transmembrane region" description="Helical" evidence="1">
    <location>
        <begin position="29"/>
        <end position="49"/>
    </location>
</feature>
<dbReference type="GO" id="GO:0016020">
    <property type="term" value="C:membrane"/>
    <property type="evidence" value="ECO:0000318"/>
    <property type="project" value="GO_Central"/>
</dbReference>
<dbReference type="InParanoid" id="A0A7M7PJG6"/>
<organism evidence="2 3">
    <name type="scientific">Strongylocentrotus purpuratus</name>
    <name type="common">Purple sea urchin</name>
    <dbReference type="NCBI Taxonomy" id="7668"/>
    <lineage>
        <taxon>Eukaryota</taxon>
        <taxon>Metazoa</taxon>
        <taxon>Echinodermata</taxon>
        <taxon>Eleutherozoa</taxon>
        <taxon>Echinozoa</taxon>
        <taxon>Echinoidea</taxon>
        <taxon>Euechinoidea</taxon>
        <taxon>Echinacea</taxon>
        <taxon>Camarodonta</taxon>
        <taxon>Echinidea</taxon>
        <taxon>Strongylocentrotidae</taxon>
        <taxon>Strongylocentrotus</taxon>
    </lineage>
</organism>
<dbReference type="KEGG" id="spu:105438301"/>
<name>A0A7M7PJG6_STRPU</name>
<dbReference type="OrthoDB" id="419711at2759"/>
<dbReference type="Pfam" id="PF21534">
    <property type="entry name" value="Rost"/>
    <property type="match status" value="1"/>
</dbReference>
<keyword evidence="3" id="KW-1185">Reference proteome</keyword>
<keyword evidence="1" id="KW-0812">Transmembrane</keyword>
<keyword evidence="1" id="KW-0472">Membrane</keyword>
<feature type="transmembrane region" description="Helical" evidence="1">
    <location>
        <begin position="69"/>
        <end position="91"/>
    </location>
</feature>
<feature type="transmembrane region" description="Helical" evidence="1">
    <location>
        <begin position="112"/>
        <end position="132"/>
    </location>
</feature>
<accession>A0A7M7PJG6</accession>
<evidence type="ECO:0000256" key="1">
    <source>
        <dbReference type="SAM" id="Phobius"/>
    </source>
</evidence>
<evidence type="ECO:0000313" key="3">
    <source>
        <dbReference type="Proteomes" id="UP000007110"/>
    </source>
</evidence>
<dbReference type="InterPro" id="IPR049352">
    <property type="entry name" value="Rost"/>
</dbReference>
<reference evidence="2" key="2">
    <citation type="submission" date="2021-01" db="UniProtKB">
        <authorList>
            <consortium name="EnsemblMetazoa"/>
        </authorList>
    </citation>
    <scope>IDENTIFICATION</scope>
</reference>